<dbReference type="GO" id="GO:0019288">
    <property type="term" value="P:isopentenyl diphosphate biosynthetic process, methylerythritol 4-phosphate pathway"/>
    <property type="evidence" value="ECO:0007669"/>
    <property type="project" value="UniProtKB-UniRule"/>
</dbReference>
<evidence type="ECO:0000256" key="6">
    <source>
        <dbReference type="ARBA" id="ARBA00023239"/>
    </source>
</evidence>
<dbReference type="EMBL" id="QZKU01000019">
    <property type="protein sequence ID" value="RJP25672.1"/>
    <property type="molecule type" value="Genomic_DNA"/>
</dbReference>
<comment type="caution">
    <text evidence="10">The sequence shown here is derived from an EMBL/GenBank/DDBJ whole genome shotgun (WGS) entry which is preliminary data.</text>
</comment>
<evidence type="ECO:0000256" key="2">
    <source>
        <dbReference type="ARBA" id="ARBA00004709"/>
    </source>
</evidence>
<feature type="binding site" evidence="7">
    <location>
        <begin position="57"/>
        <end position="59"/>
    </location>
    <ligand>
        <name>4-CDP-2-C-methyl-D-erythritol 2-phosphate</name>
        <dbReference type="ChEBI" id="CHEBI:57919"/>
    </ligand>
</feature>
<reference evidence="10 11" key="1">
    <citation type="journal article" date="2017" name="ISME J.">
        <title>Energy and carbon metabolisms in a deep terrestrial subsurface fluid microbial community.</title>
        <authorList>
            <person name="Momper L."/>
            <person name="Jungbluth S.P."/>
            <person name="Lee M.D."/>
            <person name="Amend J.P."/>
        </authorList>
    </citation>
    <scope>NUCLEOTIDE SEQUENCE [LARGE SCALE GENOMIC DNA]</scope>
    <source>
        <strain evidence="10">SURF_5</strain>
    </source>
</reference>
<dbReference type="NCBIfam" id="TIGR00151">
    <property type="entry name" value="ispF"/>
    <property type="match status" value="1"/>
</dbReference>
<dbReference type="InterPro" id="IPR020555">
    <property type="entry name" value="MECDP_synthase_CS"/>
</dbReference>
<dbReference type="AlphaFoldDB" id="A0A3A4P3E3"/>
<evidence type="ECO:0000256" key="3">
    <source>
        <dbReference type="ARBA" id="ARBA00012579"/>
    </source>
</evidence>
<feature type="binding site" evidence="7">
    <location>
        <position position="43"/>
    </location>
    <ligand>
        <name>a divalent metal cation</name>
        <dbReference type="ChEBI" id="CHEBI:60240"/>
    </ligand>
</feature>
<gene>
    <name evidence="7" type="primary">ispF</name>
    <name evidence="10" type="ORF">C4520_02010</name>
</gene>
<feature type="binding site" evidence="7">
    <location>
        <position position="8"/>
    </location>
    <ligand>
        <name>a divalent metal cation</name>
        <dbReference type="ChEBI" id="CHEBI:60240"/>
    </ligand>
</feature>
<comment type="subunit">
    <text evidence="7">Homotrimer.</text>
</comment>
<feature type="domain" description="2-C-methyl-D-erythritol 2,4-cyclodiphosphate synthase" evidence="9">
    <location>
        <begin position="1"/>
        <end position="155"/>
    </location>
</feature>
<dbReference type="EC" id="4.6.1.12" evidence="3 7"/>
<accession>A0A3A4P3E3</accession>
<protein>
    <recommendedName>
        <fullName evidence="3 7">2-C-methyl-D-erythritol 2,4-cyclodiphosphate synthase</fullName>
        <shortName evidence="7">MECDP-synthase</shortName>
        <shortName evidence="7">MECPP-synthase</shortName>
        <shortName evidence="7">MECPS</shortName>
        <ecNumber evidence="3 7">4.6.1.12</ecNumber>
    </recommendedName>
</protein>
<evidence type="ECO:0000313" key="11">
    <source>
        <dbReference type="Proteomes" id="UP000265882"/>
    </source>
</evidence>
<comment type="similarity">
    <text evidence="7 8">Belongs to the IspF family.</text>
</comment>
<dbReference type="GO" id="GO:0008685">
    <property type="term" value="F:2-C-methyl-D-erythritol 2,4-cyclodiphosphate synthase activity"/>
    <property type="evidence" value="ECO:0007669"/>
    <property type="project" value="UniProtKB-UniRule"/>
</dbReference>
<comment type="pathway">
    <text evidence="2 7">Isoprenoid biosynthesis; isopentenyl diphosphate biosynthesis via DXP pathway; isopentenyl diphosphate from 1-deoxy-D-xylulose 5-phosphate: step 4/6.</text>
</comment>
<evidence type="ECO:0000313" key="10">
    <source>
        <dbReference type="EMBL" id="RJP25672.1"/>
    </source>
</evidence>
<name>A0A3A4P3E3_ABYX5</name>
<evidence type="ECO:0000256" key="4">
    <source>
        <dbReference type="ARBA" id="ARBA00022723"/>
    </source>
</evidence>
<comment type="cofactor">
    <cofactor evidence="7">
        <name>a divalent metal cation</name>
        <dbReference type="ChEBI" id="CHEBI:60240"/>
    </cofactor>
    <text evidence="7">Binds 1 divalent metal cation per subunit.</text>
</comment>
<organism evidence="10 11">
    <name type="scientific">Abyssobacteria bacterium (strain SURF_5)</name>
    <dbReference type="NCBI Taxonomy" id="2093360"/>
    <lineage>
        <taxon>Bacteria</taxon>
        <taxon>Pseudomonadati</taxon>
        <taxon>Candidatus Hydrogenedentota</taxon>
        <taxon>Candidatus Abyssobacteria</taxon>
    </lineage>
</organism>
<dbReference type="UniPathway" id="UPA00056">
    <property type="reaction ID" value="UER00095"/>
</dbReference>
<dbReference type="InterPro" id="IPR003526">
    <property type="entry name" value="MECDP_synthase"/>
</dbReference>
<evidence type="ECO:0000256" key="1">
    <source>
        <dbReference type="ARBA" id="ARBA00000200"/>
    </source>
</evidence>
<feature type="site" description="Transition state stabilizer" evidence="7">
    <location>
        <position position="35"/>
    </location>
</feature>
<keyword evidence="5 7" id="KW-0414">Isoprene biosynthesis</keyword>
<dbReference type="Gene3D" id="3.30.1330.50">
    <property type="entry name" value="2-C-methyl-D-erythritol 2,4-cyclodiphosphate synthase"/>
    <property type="match status" value="1"/>
</dbReference>
<proteinExistence type="inferred from homology"/>
<comment type="function">
    <text evidence="7">Involved in the biosynthesis of isopentenyl diphosphate (IPP) and dimethylallyl diphosphate (DMAPP), two major building blocks of isoprenoid compounds. Catalyzes the conversion of 4-diphosphocytidyl-2-C-methyl-D-erythritol 2-phosphate (CDP-ME2P) to 2-C-methyl-D-erythritol 2,4-cyclodiphosphate (ME-CPP) with a corresponding release of cytidine 5-monophosphate (CMP).</text>
</comment>
<dbReference type="GO" id="GO:0046872">
    <property type="term" value="F:metal ion binding"/>
    <property type="evidence" value="ECO:0007669"/>
    <property type="project" value="UniProtKB-KW"/>
</dbReference>
<evidence type="ECO:0000256" key="8">
    <source>
        <dbReference type="RuleBase" id="RU004395"/>
    </source>
</evidence>
<dbReference type="SUPFAM" id="SSF69765">
    <property type="entry name" value="IpsF-like"/>
    <property type="match status" value="1"/>
</dbReference>
<dbReference type="Pfam" id="PF02542">
    <property type="entry name" value="YgbB"/>
    <property type="match status" value="1"/>
</dbReference>
<feature type="binding site" evidence="7">
    <location>
        <begin position="62"/>
        <end position="66"/>
    </location>
    <ligand>
        <name>4-CDP-2-C-methyl-D-erythritol 2-phosphate</name>
        <dbReference type="ChEBI" id="CHEBI:57919"/>
    </ligand>
</feature>
<feature type="binding site" evidence="7">
    <location>
        <begin position="8"/>
        <end position="10"/>
    </location>
    <ligand>
        <name>4-CDP-2-C-methyl-D-erythritol 2-phosphate</name>
        <dbReference type="ChEBI" id="CHEBI:57919"/>
    </ligand>
</feature>
<evidence type="ECO:0000256" key="7">
    <source>
        <dbReference type="HAMAP-Rule" id="MF_00107"/>
    </source>
</evidence>
<comment type="catalytic activity">
    <reaction evidence="1 7 8">
        <text>4-CDP-2-C-methyl-D-erythritol 2-phosphate = 2-C-methyl-D-erythritol 2,4-cyclic diphosphate + CMP</text>
        <dbReference type="Rhea" id="RHEA:23864"/>
        <dbReference type="ChEBI" id="CHEBI:57919"/>
        <dbReference type="ChEBI" id="CHEBI:58483"/>
        <dbReference type="ChEBI" id="CHEBI:60377"/>
        <dbReference type="EC" id="4.6.1.12"/>
    </reaction>
</comment>
<dbReference type="PANTHER" id="PTHR43181:SF1">
    <property type="entry name" value="2-C-METHYL-D-ERYTHRITOL 2,4-CYCLODIPHOSPHATE SYNTHASE, CHLOROPLASTIC"/>
    <property type="match status" value="1"/>
</dbReference>
<keyword evidence="6 7" id="KW-0456">Lyase</keyword>
<feature type="site" description="Transition state stabilizer" evidence="7">
    <location>
        <position position="134"/>
    </location>
</feature>
<feature type="binding site" evidence="7">
    <location>
        <position position="10"/>
    </location>
    <ligand>
        <name>a divalent metal cation</name>
        <dbReference type="ChEBI" id="CHEBI:60240"/>
    </ligand>
</feature>
<dbReference type="HAMAP" id="MF_00107">
    <property type="entry name" value="IspF"/>
    <property type="match status" value="1"/>
</dbReference>
<evidence type="ECO:0000259" key="9">
    <source>
        <dbReference type="Pfam" id="PF02542"/>
    </source>
</evidence>
<evidence type="ECO:0000256" key="5">
    <source>
        <dbReference type="ARBA" id="ARBA00023229"/>
    </source>
</evidence>
<sequence>MRIGLGYDIHRLAPSETGIILGGVQIPLNRRLVGHSDGDALCHAIIDALLGAANLGDIGQKFPDTDLTYKDISSLELLKRTAAWLRSAGFAVINIDAVVVAEVPRVAPHKEEMARNIAAILGIDPSRVSIKGKTAEGLGAIGAGEALCVHAVALVEEEK</sequence>
<keyword evidence="4 7" id="KW-0479">Metal-binding</keyword>
<comment type="caution">
    <text evidence="7">Lacks conserved residue(s) required for the propagation of feature annotation.</text>
</comment>
<dbReference type="GO" id="GO:0016114">
    <property type="term" value="P:terpenoid biosynthetic process"/>
    <property type="evidence" value="ECO:0007669"/>
    <property type="project" value="InterPro"/>
</dbReference>
<dbReference type="CDD" id="cd00554">
    <property type="entry name" value="MECDP_synthase"/>
    <property type="match status" value="1"/>
</dbReference>
<dbReference type="Proteomes" id="UP000265882">
    <property type="component" value="Unassembled WGS sequence"/>
</dbReference>
<dbReference type="PANTHER" id="PTHR43181">
    <property type="entry name" value="2-C-METHYL-D-ERYTHRITOL 2,4-CYCLODIPHOSPHATE SYNTHASE, CHLOROPLASTIC"/>
    <property type="match status" value="1"/>
</dbReference>
<feature type="binding site" evidence="7">
    <location>
        <begin position="35"/>
        <end position="36"/>
    </location>
    <ligand>
        <name>4-CDP-2-C-methyl-D-erythritol 2-phosphate</name>
        <dbReference type="ChEBI" id="CHEBI:57919"/>
    </ligand>
</feature>
<dbReference type="InterPro" id="IPR036571">
    <property type="entry name" value="MECDP_synthase_sf"/>
</dbReference>
<dbReference type="PROSITE" id="PS01350">
    <property type="entry name" value="ISPF"/>
    <property type="match status" value="1"/>
</dbReference>